<reference evidence="8" key="1">
    <citation type="submission" date="2020-07" db="EMBL/GenBank/DDBJ databases">
        <authorList>
            <person name="Nieuwenhuis M."/>
            <person name="Van De Peppel L.J.J."/>
        </authorList>
    </citation>
    <scope>NUCLEOTIDE SEQUENCE</scope>
    <source>
        <strain evidence="8">AP01</strain>
        <tissue evidence="8">Mycelium</tissue>
    </source>
</reference>
<evidence type="ECO:0000256" key="4">
    <source>
        <dbReference type="ARBA" id="ARBA00022771"/>
    </source>
</evidence>
<dbReference type="InterPro" id="IPR051059">
    <property type="entry name" value="VerF-like"/>
</dbReference>
<dbReference type="GO" id="GO:0008270">
    <property type="term" value="F:zinc ion binding"/>
    <property type="evidence" value="ECO:0007669"/>
    <property type="project" value="UniProtKB-KW"/>
</dbReference>
<keyword evidence="5" id="KW-0862">Zinc</keyword>
<dbReference type="GO" id="GO:0000785">
    <property type="term" value="C:chromatin"/>
    <property type="evidence" value="ECO:0007669"/>
    <property type="project" value="TreeGrafter"/>
</dbReference>
<dbReference type="CDD" id="cd12148">
    <property type="entry name" value="fungal_TF_MHR"/>
    <property type="match status" value="1"/>
</dbReference>
<comment type="caution">
    <text evidence="8">The sequence shown here is derived from an EMBL/GenBank/DDBJ whole genome shotgun (WGS) entry which is preliminary data.</text>
</comment>
<evidence type="ECO:0000256" key="5">
    <source>
        <dbReference type="ARBA" id="ARBA00022833"/>
    </source>
</evidence>
<evidence type="ECO:0000313" key="9">
    <source>
        <dbReference type="Proteomes" id="UP000775547"/>
    </source>
</evidence>
<name>A0A9P7KFG2_9AGAR</name>
<evidence type="ECO:0000256" key="1">
    <source>
        <dbReference type="ARBA" id="ARBA00004123"/>
    </source>
</evidence>
<dbReference type="Proteomes" id="UP000775547">
    <property type="component" value="Unassembled WGS sequence"/>
</dbReference>
<evidence type="ECO:0000259" key="7">
    <source>
        <dbReference type="Pfam" id="PF04082"/>
    </source>
</evidence>
<keyword evidence="6" id="KW-0539">Nucleus</keyword>
<dbReference type="Pfam" id="PF04082">
    <property type="entry name" value="Fungal_trans"/>
    <property type="match status" value="1"/>
</dbReference>
<comment type="subcellular location">
    <subcellularLocation>
        <location evidence="1">Nucleus</location>
    </subcellularLocation>
</comment>
<evidence type="ECO:0000256" key="3">
    <source>
        <dbReference type="ARBA" id="ARBA00022737"/>
    </source>
</evidence>
<dbReference type="PANTHER" id="PTHR40626">
    <property type="entry name" value="MIP31509P"/>
    <property type="match status" value="1"/>
</dbReference>
<gene>
    <name evidence="8" type="ORF">DXG03_002207</name>
</gene>
<dbReference type="EMBL" id="JABCKV010000016">
    <property type="protein sequence ID" value="KAG5646830.1"/>
    <property type="molecule type" value="Genomic_DNA"/>
</dbReference>
<reference evidence="8" key="2">
    <citation type="submission" date="2021-10" db="EMBL/GenBank/DDBJ databases">
        <title>Phylogenomics reveals ancestral predisposition of the termite-cultivated fungus Termitomyces towards a domesticated lifestyle.</title>
        <authorList>
            <person name="Auxier B."/>
            <person name="Grum-Grzhimaylo A."/>
            <person name="Cardenas M.E."/>
            <person name="Lodge J.D."/>
            <person name="Laessoe T."/>
            <person name="Pedersen O."/>
            <person name="Smith M.E."/>
            <person name="Kuyper T.W."/>
            <person name="Franco-Molano E.A."/>
            <person name="Baroni T.J."/>
            <person name="Aanen D.K."/>
        </authorList>
    </citation>
    <scope>NUCLEOTIDE SEQUENCE</scope>
    <source>
        <strain evidence="8">AP01</strain>
        <tissue evidence="8">Mycelium</tissue>
    </source>
</reference>
<dbReference type="InterPro" id="IPR007219">
    <property type="entry name" value="XnlR_reg_dom"/>
</dbReference>
<sequence length="596" mass="67126">MFATTPESTPTYTTSTFQIQETDEYTQNSNGEITSHLDPLARSEFLSSGISMPSLSKNEAFPQDHLSTSASAVDFYSSNRSDDITNEADDSLVPVNSHLSPEYVNDMFEPLFSSIFTTSPSMPLEDLSWAGLSSPDFFSSVFQRAPGQLPAIPGYDDGTTFDAVPERSNLPSASVRLALSNLRLTSQADADPPAPELDHYLYLFFSAFLSQIPIVHGTTFSSDHKPPVLLGAMQACGALFVKTRKASSFITKTLQSAREALVQEFAKNPTDSSDQIHLILAVVLLQTIGLFHQLPDQRASSSIYHGMLVMMIRRTGMIGRNASWEPRNLTDAPLEVLWQEWVTNEMTKRIYFALPSSYHPSEIELNLPCEEGLWRATTATDWFTALQKPSPYGSIKARLTGLNMLHCLNALSDTRLMEAPIPANPFAHFILIHAILRHLFVTCVEGRLPRGDAASIADSNEHANQEIYRLQYALHNWLQNWLNSPELPKVDEDHEEPPFIYNALPFYWLGQVSLLAFQEALPPFEHNSPNNLKVEVRFRLVKQWLRHIRGFLMKGEQAPTLFWDELMRIRLQAWQQEFEGGEEDDQDGLLGFFPEH</sequence>
<keyword evidence="2" id="KW-0479">Metal-binding</keyword>
<evidence type="ECO:0000256" key="2">
    <source>
        <dbReference type="ARBA" id="ARBA00022723"/>
    </source>
</evidence>
<dbReference type="PANTHER" id="PTHR40626:SF11">
    <property type="entry name" value="ZINC FINGER PROTEIN YPR022C"/>
    <property type="match status" value="1"/>
</dbReference>
<accession>A0A9P7KFG2</accession>
<protein>
    <recommendedName>
        <fullName evidence="7">Xylanolytic transcriptional activator regulatory domain-containing protein</fullName>
    </recommendedName>
</protein>
<keyword evidence="3" id="KW-0677">Repeat</keyword>
<proteinExistence type="predicted"/>
<dbReference type="AlphaFoldDB" id="A0A9P7KFG2"/>
<organism evidence="8 9">
    <name type="scientific">Asterophora parasitica</name>
    <dbReference type="NCBI Taxonomy" id="117018"/>
    <lineage>
        <taxon>Eukaryota</taxon>
        <taxon>Fungi</taxon>
        <taxon>Dikarya</taxon>
        <taxon>Basidiomycota</taxon>
        <taxon>Agaricomycotina</taxon>
        <taxon>Agaricomycetes</taxon>
        <taxon>Agaricomycetidae</taxon>
        <taxon>Agaricales</taxon>
        <taxon>Tricholomatineae</taxon>
        <taxon>Lyophyllaceae</taxon>
        <taxon>Asterophora</taxon>
    </lineage>
</organism>
<dbReference type="GO" id="GO:0000978">
    <property type="term" value="F:RNA polymerase II cis-regulatory region sequence-specific DNA binding"/>
    <property type="evidence" value="ECO:0007669"/>
    <property type="project" value="InterPro"/>
</dbReference>
<dbReference type="GO" id="GO:0005634">
    <property type="term" value="C:nucleus"/>
    <property type="evidence" value="ECO:0007669"/>
    <property type="project" value="UniProtKB-SubCell"/>
</dbReference>
<dbReference type="OrthoDB" id="1405595at2759"/>
<keyword evidence="4" id="KW-0863">Zinc-finger</keyword>
<dbReference type="GO" id="GO:0006351">
    <property type="term" value="P:DNA-templated transcription"/>
    <property type="evidence" value="ECO:0007669"/>
    <property type="project" value="InterPro"/>
</dbReference>
<dbReference type="GO" id="GO:0000981">
    <property type="term" value="F:DNA-binding transcription factor activity, RNA polymerase II-specific"/>
    <property type="evidence" value="ECO:0007669"/>
    <property type="project" value="InterPro"/>
</dbReference>
<keyword evidence="9" id="KW-1185">Reference proteome</keyword>
<evidence type="ECO:0000313" key="8">
    <source>
        <dbReference type="EMBL" id="KAG5646830.1"/>
    </source>
</evidence>
<evidence type="ECO:0000256" key="6">
    <source>
        <dbReference type="ARBA" id="ARBA00023242"/>
    </source>
</evidence>
<feature type="domain" description="Xylanolytic transcriptional activator regulatory" evidence="7">
    <location>
        <begin position="201"/>
        <end position="396"/>
    </location>
</feature>